<dbReference type="Proteomes" id="UP001062846">
    <property type="component" value="Chromosome 1"/>
</dbReference>
<accession>A0ACC0QBF9</accession>
<organism evidence="1 2">
    <name type="scientific">Rhododendron molle</name>
    <name type="common">Chinese azalea</name>
    <name type="synonym">Azalea mollis</name>
    <dbReference type="NCBI Taxonomy" id="49168"/>
    <lineage>
        <taxon>Eukaryota</taxon>
        <taxon>Viridiplantae</taxon>
        <taxon>Streptophyta</taxon>
        <taxon>Embryophyta</taxon>
        <taxon>Tracheophyta</taxon>
        <taxon>Spermatophyta</taxon>
        <taxon>Magnoliopsida</taxon>
        <taxon>eudicotyledons</taxon>
        <taxon>Gunneridae</taxon>
        <taxon>Pentapetalae</taxon>
        <taxon>asterids</taxon>
        <taxon>Ericales</taxon>
        <taxon>Ericaceae</taxon>
        <taxon>Ericoideae</taxon>
        <taxon>Rhodoreae</taxon>
        <taxon>Rhododendron</taxon>
    </lineage>
</organism>
<dbReference type="EMBL" id="CM046388">
    <property type="protein sequence ID" value="KAI8574167.1"/>
    <property type="molecule type" value="Genomic_DNA"/>
</dbReference>
<name>A0ACC0QBF9_RHOML</name>
<keyword evidence="2" id="KW-1185">Reference proteome</keyword>
<protein>
    <submittedName>
        <fullName evidence="1">Uncharacterized protein</fullName>
    </submittedName>
</protein>
<reference evidence="1" key="1">
    <citation type="submission" date="2022-02" db="EMBL/GenBank/DDBJ databases">
        <title>Plant Genome Project.</title>
        <authorList>
            <person name="Zhang R.-G."/>
        </authorList>
    </citation>
    <scope>NUCLEOTIDE SEQUENCE</scope>
    <source>
        <strain evidence="1">AT1</strain>
    </source>
</reference>
<evidence type="ECO:0000313" key="2">
    <source>
        <dbReference type="Proteomes" id="UP001062846"/>
    </source>
</evidence>
<proteinExistence type="predicted"/>
<sequence>MSTSGNEPHEHEREHEHESSDDDLMDLEMLSMSSEDEVNRIPQRTFLAKGQTYTHFLMTEHPTTIKDLLRVDKRTFKSLVSLLVDKGELKWDHMRLSVEESLAMFLYICGHNERHRVVGHWFQHSTDTISKHFKRMRRALCTVAPIIIQPPNLDATPSEILNDARYYPYFELSSDLFSVQQQPDQLPFYRQLLHDVSKVIRSAASMDNGRGLPHDDILTSFNAYLLV</sequence>
<gene>
    <name evidence="1" type="ORF">RHMOL_Rhmol01G0333400</name>
</gene>
<comment type="caution">
    <text evidence="1">The sequence shown here is derived from an EMBL/GenBank/DDBJ whole genome shotgun (WGS) entry which is preliminary data.</text>
</comment>
<evidence type="ECO:0000313" key="1">
    <source>
        <dbReference type="EMBL" id="KAI8574167.1"/>
    </source>
</evidence>